<dbReference type="InterPro" id="IPR029069">
    <property type="entry name" value="HotDog_dom_sf"/>
</dbReference>
<name>A0A2Z4RGC2_PSEPU</name>
<evidence type="ECO:0000313" key="3">
    <source>
        <dbReference type="EMBL" id="AWY40082.1"/>
    </source>
</evidence>
<dbReference type="PANTHER" id="PTHR13078">
    <property type="entry name" value="PEROXISOMAL MULTIFUNCTIONAL ENZYME TYPE 2-RELATED"/>
    <property type="match status" value="1"/>
</dbReference>
<dbReference type="RefSeq" id="WP_110963836.1">
    <property type="nucleotide sequence ID" value="NZ_CP029693.1"/>
</dbReference>
<dbReference type="GO" id="GO:0006635">
    <property type="term" value="P:fatty acid beta-oxidation"/>
    <property type="evidence" value="ECO:0007669"/>
    <property type="project" value="TreeGrafter"/>
</dbReference>
<dbReference type="GO" id="GO:0044594">
    <property type="term" value="F:17-beta-hydroxysteroid dehydrogenase (NAD+) activity"/>
    <property type="evidence" value="ECO:0007669"/>
    <property type="project" value="TreeGrafter"/>
</dbReference>
<dbReference type="GO" id="GO:0003857">
    <property type="term" value="F:(3S)-3-hydroxyacyl-CoA dehydrogenase (NAD+) activity"/>
    <property type="evidence" value="ECO:0007669"/>
    <property type="project" value="TreeGrafter"/>
</dbReference>
<feature type="domain" description="MaoC-like" evidence="1">
    <location>
        <begin position="163"/>
        <end position="278"/>
    </location>
</feature>
<evidence type="ECO:0000259" key="1">
    <source>
        <dbReference type="Pfam" id="PF01575"/>
    </source>
</evidence>
<dbReference type="EMBL" id="CP029693">
    <property type="protein sequence ID" value="AWY40082.1"/>
    <property type="molecule type" value="Genomic_DNA"/>
</dbReference>
<dbReference type="Pfam" id="PF01575">
    <property type="entry name" value="MaoC_dehydratas"/>
    <property type="match status" value="1"/>
</dbReference>
<feature type="domain" description="Peroxisomal multifunctional enzyme type 2-like N-terminal" evidence="2">
    <location>
        <begin position="19"/>
        <end position="146"/>
    </location>
</feature>
<proteinExistence type="predicted"/>
<gene>
    <name evidence="3" type="ORF">DKY63_09280</name>
</gene>
<dbReference type="InterPro" id="IPR002539">
    <property type="entry name" value="MaoC-like_dom"/>
</dbReference>
<dbReference type="InterPro" id="IPR054357">
    <property type="entry name" value="MFE-2_N"/>
</dbReference>
<dbReference type="PANTHER" id="PTHR13078:SF56">
    <property type="entry name" value="PEROXISOMAL MULTIFUNCTIONAL ENZYME TYPE 2"/>
    <property type="match status" value="1"/>
</dbReference>
<reference evidence="3 4" key="1">
    <citation type="submission" date="2018-05" db="EMBL/GenBank/DDBJ databases">
        <title>Whole genome sequence of Pseudomonas putida JBC17.</title>
        <authorList>
            <person name="Lee Y.H."/>
            <person name="David K."/>
        </authorList>
    </citation>
    <scope>NUCLEOTIDE SEQUENCE [LARGE SCALE GENOMIC DNA]</scope>
    <source>
        <strain evidence="3 4">JBC17</strain>
    </source>
</reference>
<dbReference type="Gene3D" id="3.10.129.10">
    <property type="entry name" value="Hotdog Thioesterase"/>
    <property type="match status" value="1"/>
</dbReference>
<evidence type="ECO:0000259" key="2">
    <source>
        <dbReference type="Pfam" id="PF22622"/>
    </source>
</evidence>
<accession>A0A2Z4RGC2</accession>
<dbReference type="SUPFAM" id="SSF54637">
    <property type="entry name" value="Thioesterase/thiol ester dehydrase-isomerase"/>
    <property type="match status" value="2"/>
</dbReference>
<dbReference type="Proteomes" id="UP000250299">
    <property type="component" value="Chromosome"/>
</dbReference>
<organism evidence="3 4">
    <name type="scientific">Pseudomonas putida</name>
    <name type="common">Arthrobacter siderocapsulatus</name>
    <dbReference type="NCBI Taxonomy" id="303"/>
    <lineage>
        <taxon>Bacteria</taxon>
        <taxon>Pseudomonadati</taxon>
        <taxon>Pseudomonadota</taxon>
        <taxon>Gammaproteobacteria</taxon>
        <taxon>Pseudomonadales</taxon>
        <taxon>Pseudomonadaceae</taxon>
        <taxon>Pseudomonas</taxon>
    </lineage>
</organism>
<evidence type="ECO:0000313" key="4">
    <source>
        <dbReference type="Proteomes" id="UP000250299"/>
    </source>
</evidence>
<protein>
    <submittedName>
        <fullName evidence="3">3-alpha,7-alpha, 12-alpha-trihydroxy-5-beta-cholest-24-enoyl-CoA hydratase</fullName>
    </submittedName>
</protein>
<dbReference type="GO" id="GO:0004300">
    <property type="term" value="F:enoyl-CoA hydratase activity"/>
    <property type="evidence" value="ECO:0007669"/>
    <property type="project" value="TreeGrafter"/>
</dbReference>
<dbReference type="AlphaFoldDB" id="A0A2Z4RGC2"/>
<dbReference type="CDD" id="cd03448">
    <property type="entry name" value="HDE_HSD"/>
    <property type="match status" value="1"/>
</dbReference>
<sequence length="286" mass="31292">MAIDYHKLLDLQIPDTQQSYTHKDSILYALSLGYGSDPLDAHQLPLVYEAELRAVPTMGVVLAHPGYWPRTLDTGLDWVRIVHAEQGLVLHKPLPAQARVIGKSRVADIIDKGADKGALITYERRILEADSGEPLCTISQTMLARGDGGFGGPQRSAPAPHTVPERAPEHIIDLVTAENMALLYRLNGDWNPLHADPQVAAKAGFQKPILHGLATWGLAGRAIMQAVCAFDGRQIGSIFGRFTAPAYPGETFRTEIWVDGPVISFRVRSIERDVVVINNGRAELRG</sequence>
<dbReference type="OrthoDB" id="9774179at2"/>
<dbReference type="Pfam" id="PF22622">
    <property type="entry name" value="MFE-2_hydrat-2_N"/>
    <property type="match status" value="1"/>
</dbReference>